<dbReference type="Gene3D" id="3.30.450.40">
    <property type="match status" value="1"/>
</dbReference>
<evidence type="ECO:0000256" key="1">
    <source>
        <dbReference type="ARBA" id="ARBA00023015"/>
    </source>
</evidence>
<dbReference type="InterPro" id="IPR029016">
    <property type="entry name" value="GAF-like_dom_sf"/>
</dbReference>
<dbReference type="SUPFAM" id="SSF55781">
    <property type="entry name" value="GAF domain-like"/>
    <property type="match status" value="1"/>
</dbReference>
<dbReference type="Gene3D" id="1.10.10.10">
    <property type="entry name" value="Winged helix-like DNA-binding domain superfamily/Winged helix DNA-binding domain"/>
    <property type="match status" value="1"/>
</dbReference>
<keyword evidence="5" id="KW-1185">Reference proteome</keyword>
<reference evidence="4 5" key="1">
    <citation type="journal article" date="2019" name="Int. J. Syst. Evol. Microbiol.">
        <title>The Global Catalogue of Microorganisms (GCM) 10K type strain sequencing project: providing services to taxonomists for standard genome sequencing and annotation.</title>
        <authorList>
            <consortium name="The Broad Institute Genomics Platform"/>
            <consortium name="The Broad Institute Genome Sequencing Center for Infectious Disease"/>
            <person name="Wu L."/>
            <person name="Ma J."/>
        </authorList>
    </citation>
    <scope>NUCLEOTIDE SEQUENCE [LARGE SCALE GENOMIC DNA]</scope>
    <source>
        <strain evidence="4 5">JCM 15572</strain>
    </source>
</reference>
<gene>
    <name evidence="4" type="ORF">GCM10009804_58640</name>
</gene>
<dbReference type="Proteomes" id="UP001501705">
    <property type="component" value="Unassembled WGS sequence"/>
</dbReference>
<evidence type="ECO:0000256" key="2">
    <source>
        <dbReference type="ARBA" id="ARBA00023163"/>
    </source>
</evidence>
<feature type="domain" description="GAF" evidence="3">
    <location>
        <begin position="28"/>
        <end position="143"/>
    </location>
</feature>
<dbReference type="Pfam" id="PF13185">
    <property type="entry name" value="GAF_2"/>
    <property type="match status" value="1"/>
</dbReference>
<comment type="caution">
    <text evidence="4">The sequence shown here is derived from an EMBL/GenBank/DDBJ whole genome shotgun (WGS) entry which is preliminary data.</text>
</comment>
<sequence length="226" mass="24370">MEGADVDRAAVLRRLGKLVAASQGSPRFADRVCAASEELVGGQGSSINVSTDDPGRRMTVVSTDEVAARLESLQDVLGEGPAWDAYRWDEPVIADLTDDLGRRWPEFTRSAIAATGPIRLHCFPMHPAGRPFGVYSVYAYGELREGGDVVQFMADTVGAVLLRDASDLPLDDRSALYQATGMTAVQLGASVEDALAMLRAHAFAQDATLNEIAEQVVDRQIDFRDS</sequence>
<dbReference type="EMBL" id="BAAAPH010000022">
    <property type="protein sequence ID" value="GAA1594312.1"/>
    <property type="molecule type" value="Genomic_DNA"/>
</dbReference>
<accession>A0ABN2E5S7</accession>
<evidence type="ECO:0000313" key="4">
    <source>
        <dbReference type="EMBL" id="GAA1594312.1"/>
    </source>
</evidence>
<dbReference type="InterPro" id="IPR036388">
    <property type="entry name" value="WH-like_DNA-bd_sf"/>
</dbReference>
<name>A0ABN2E5S7_9ACTN</name>
<evidence type="ECO:0000259" key="3">
    <source>
        <dbReference type="Pfam" id="PF13185"/>
    </source>
</evidence>
<keyword evidence="1" id="KW-0805">Transcription regulation</keyword>
<dbReference type="InterPro" id="IPR003018">
    <property type="entry name" value="GAF"/>
</dbReference>
<protein>
    <recommendedName>
        <fullName evidence="3">GAF domain-containing protein</fullName>
    </recommendedName>
</protein>
<proteinExistence type="predicted"/>
<keyword evidence="2" id="KW-0804">Transcription</keyword>
<evidence type="ECO:0000313" key="5">
    <source>
        <dbReference type="Proteomes" id="UP001501705"/>
    </source>
</evidence>
<organism evidence="4 5">
    <name type="scientific">Kribbella hippodromi</name>
    <dbReference type="NCBI Taxonomy" id="434347"/>
    <lineage>
        <taxon>Bacteria</taxon>
        <taxon>Bacillati</taxon>
        <taxon>Actinomycetota</taxon>
        <taxon>Actinomycetes</taxon>
        <taxon>Propionibacteriales</taxon>
        <taxon>Kribbellaceae</taxon>
        <taxon>Kribbella</taxon>
    </lineage>
</organism>